<comment type="caution">
    <text evidence="1">The sequence shown here is derived from an EMBL/GenBank/DDBJ whole genome shotgun (WGS) entry which is preliminary data.</text>
</comment>
<reference evidence="1" key="1">
    <citation type="journal article" date="2019" name="Sci. Rep.">
        <title>Draft genome of Tanacetum cinerariifolium, the natural source of mosquito coil.</title>
        <authorList>
            <person name="Yamashiro T."/>
            <person name="Shiraishi A."/>
            <person name="Satake H."/>
            <person name="Nakayama K."/>
        </authorList>
    </citation>
    <scope>NUCLEOTIDE SEQUENCE</scope>
</reference>
<dbReference type="EMBL" id="BKCJ010426741">
    <property type="protein sequence ID" value="GFA45351.1"/>
    <property type="molecule type" value="Genomic_DNA"/>
</dbReference>
<sequence>MAAKFKDQDLEIYTLKAKVKFLEDKDRGSVKHTQEDAPIKGGIMEIEAEVRAEKSTELGSNDTEEMVNVLSLMEVSNILTSGVAAASVSLVAGISAAGVPTVSGSFPTVSVIFTTVSVSKPLSKEEQREFYMAVLRSHAGWKTKHFRGMTLEQIKEKFIHIWKQLEDFMHMSSKEEGVSEEEIKGMMQLVPLEEVYVEALQVKHPIIDWEIHSEGNREY</sequence>
<accession>A0A699JLJ2</accession>
<protein>
    <submittedName>
        <fullName evidence="1">Uncharacterized protein</fullName>
    </submittedName>
</protein>
<gene>
    <name evidence="1" type="ORF">Tci_617323</name>
</gene>
<name>A0A699JLJ2_TANCI</name>
<organism evidence="1">
    <name type="scientific">Tanacetum cinerariifolium</name>
    <name type="common">Dalmatian daisy</name>
    <name type="synonym">Chrysanthemum cinerariifolium</name>
    <dbReference type="NCBI Taxonomy" id="118510"/>
    <lineage>
        <taxon>Eukaryota</taxon>
        <taxon>Viridiplantae</taxon>
        <taxon>Streptophyta</taxon>
        <taxon>Embryophyta</taxon>
        <taxon>Tracheophyta</taxon>
        <taxon>Spermatophyta</taxon>
        <taxon>Magnoliopsida</taxon>
        <taxon>eudicotyledons</taxon>
        <taxon>Gunneridae</taxon>
        <taxon>Pentapetalae</taxon>
        <taxon>asterids</taxon>
        <taxon>campanulids</taxon>
        <taxon>Asterales</taxon>
        <taxon>Asteraceae</taxon>
        <taxon>Asteroideae</taxon>
        <taxon>Anthemideae</taxon>
        <taxon>Anthemidinae</taxon>
        <taxon>Tanacetum</taxon>
    </lineage>
</organism>
<proteinExistence type="predicted"/>
<evidence type="ECO:0000313" key="1">
    <source>
        <dbReference type="EMBL" id="GFA45351.1"/>
    </source>
</evidence>
<dbReference type="AlphaFoldDB" id="A0A699JLJ2"/>